<feature type="compositionally biased region" description="Basic and acidic residues" evidence="3">
    <location>
        <begin position="10"/>
        <end position="22"/>
    </location>
</feature>
<feature type="region of interest" description="Disordered" evidence="3">
    <location>
        <begin position="232"/>
        <end position="267"/>
    </location>
</feature>
<evidence type="ECO:0000256" key="2">
    <source>
        <dbReference type="ARBA" id="ARBA00023242"/>
    </source>
</evidence>
<protein>
    <recommendedName>
        <fullName evidence="4">UPF3 domain-containing protein</fullName>
    </recommendedName>
</protein>
<evidence type="ECO:0000313" key="6">
    <source>
        <dbReference type="Proteomes" id="UP001437256"/>
    </source>
</evidence>
<feature type="compositionally biased region" description="Basic and acidic residues" evidence="3">
    <location>
        <begin position="402"/>
        <end position="421"/>
    </location>
</feature>
<dbReference type="PANTHER" id="PTHR13112:SF0">
    <property type="entry name" value="FI21285P1"/>
    <property type="match status" value="1"/>
</dbReference>
<comment type="caution">
    <text evidence="5">The sequence shown here is derived from an EMBL/GenBank/DDBJ whole genome shotgun (WGS) entry which is preliminary data.</text>
</comment>
<feature type="domain" description="UPF3" evidence="4">
    <location>
        <begin position="141"/>
        <end position="219"/>
    </location>
</feature>
<organism evidence="5 6">
    <name type="scientific">Marasmius tenuissimus</name>
    <dbReference type="NCBI Taxonomy" id="585030"/>
    <lineage>
        <taxon>Eukaryota</taxon>
        <taxon>Fungi</taxon>
        <taxon>Dikarya</taxon>
        <taxon>Basidiomycota</taxon>
        <taxon>Agaricomycotina</taxon>
        <taxon>Agaricomycetes</taxon>
        <taxon>Agaricomycetidae</taxon>
        <taxon>Agaricales</taxon>
        <taxon>Marasmiineae</taxon>
        <taxon>Marasmiaceae</taxon>
        <taxon>Marasmius</taxon>
    </lineage>
</organism>
<feature type="region of interest" description="Disordered" evidence="3">
    <location>
        <begin position="1"/>
        <end position="22"/>
    </location>
</feature>
<dbReference type="PANTHER" id="PTHR13112">
    <property type="entry name" value="UPF3 REGULATOR OF NONSENSE TRANSCRIPTS-LIKE PROTEIN"/>
    <property type="match status" value="1"/>
</dbReference>
<dbReference type="EMBL" id="JBBXMP010000004">
    <property type="protein sequence ID" value="KAL0071227.1"/>
    <property type="molecule type" value="Genomic_DNA"/>
</dbReference>
<reference evidence="5 6" key="1">
    <citation type="submission" date="2024-05" db="EMBL/GenBank/DDBJ databases">
        <title>A draft genome resource for the thread blight pathogen Marasmius tenuissimus strain MS-2.</title>
        <authorList>
            <person name="Yulfo-Soto G.E."/>
            <person name="Baruah I.K."/>
            <person name="Amoako-Attah I."/>
            <person name="Bukari Y."/>
            <person name="Meinhardt L.W."/>
            <person name="Bailey B.A."/>
            <person name="Cohen S.P."/>
        </authorList>
    </citation>
    <scope>NUCLEOTIDE SEQUENCE [LARGE SCALE GENOMIC DNA]</scope>
    <source>
        <strain evidence="5 6">MS-2</strain>
    </source>
</reference>
<sequence length="495" mass="53523">MTSATKSKKDKKEKPQQQHGQERLKIVIRRLPPNLPEDLFWQSVQQWVSDDTVTWKSYHQGKFRSRYALLPIIPGGSNVIELLLQLEQGEHLKPCLRCVQVRRTACSISPRLRWAHLQRQIRLVYVVRHLYEPCSADTPIGNESQAVVEYAPYQKVPSDKKKADARLGTIEQDEDYISFIQTLNQPTTEAVTIETLVASLQPVSQPKTTPLLEALKAEKVAAKEAKEKMIMMRNHHAHPPEVLTRKDDKKKATSAKAAAEVPPTSKKAAKKAAAVAAAAANVDPAHAGSPTSRKSGKASRAREQQQHLSPAQVASPSAAAAPSTSAATTNDATAPPSRRSRPVLGLGSRQFEAALSGVAGGKSRKDREKDNKDKEKEKEKEPGQESTQEKKAAQPPANGESSKPKETGSPKRERTARRRDSTGVPATGKSQTVPGILQRGGAPPPAILKREDKPAARAGTEPDASHQGPPPGLGRGRGRGRGRGARGGGSMGRGG</sequence>
<gene>
    <name evidence="5" type="ORF">AAF712_001793</name>
</gene>
<feature type="domain" description="UPF3" evidence="4">
    <location>
        <begin position="22"/>
        <end position="65"/>
    </location>
</feature>
<dbReference type="Gene3D" id="3.30.70.330">
    <property type="match status" value="1"/>
</dbReference>
<name>A0ABR3ACX5_9AGAR</name>
<dbReference type="InterPro" id="IPR039722">
    <property type="entry name" value="Upf3"/>
</dbReference>
<feature type="compositionally biased region" description="Basic and acidic residues" evidence="3">
    <location>
        <begin position="363"/>
        <end position="392"/>
    </location>
</feature>
<feature type="compositionally biased region" description="Gly residues" evidence="3">
    <location>
        <begin position="485"/>
        <end position="495"/>
    </location>
</feature>
<evidence type="ECO:0000256" key="1">
    <source>
        <dbReference type="ARBA" id="ARBA00004123"/>
    </source>
</evidence>
<evidence type="ECO:0000256" key="3">
    <source>
        <dbReference type="SAM" id="MobiDB-lite"/>
    </source>
</evidence>
<evidence type="ECO:0000259" key="4">
    <source>
        <dbReference type="Pfam" id="PF03467"/>
    </source>
</evidence>
<feature type="compositionally biased region" description="Low complexity" evidence="3">
    <location>
        <begin position="309"/>
        <end position="337"/>
    </location>
</feature>
<keyword evidence="2" id="KW-0539">Nucleus</keyword>
<dbReference type="Pfam" id="PF03467">
    <property type="entry name" value="Smg4_UPF3"/>
    <property type="match status" value="2"/>
</dbReference>
<comment type="subcellular location">
    <subcellularLocation>
        <location evidence="1">Nucleus</location>
    </subcellularLocation>
</comment>
<dbReference type="CDD" id="cd12455">
    <property type="entry name" value="RRM_like_Smg4_UPF3"/>
    <property type="match status" value="1"/>
</dbReference>
<evidence type="ECO:0000313" key="5">
    <source>
        <dbReference type="EMBL" id="KAL0071227.1"/>
    </source>
</evidence>
<dbReference type="InterPro" id="IPR012677">
    <property type="entry name" value="Nucleotide-bd_a/b_plait_sf"/>
</dbReference>
<accession>A0ABR3ACX5</accession>
<proteinExistence type="predicted"/>
<dbReference type="InterPro" id="IPR005120">
    <property type="entry name" value="UPF3_dom"/>
</dbReference>
<dbReference type="Proteomes" id="UP001437256">
    <property type="component" value="Unassembled WGS sequence"/>
</dbReference>
<feature type="region of interest" description="Disordered" evidence="3">
    <location>
        <begin position="280"/>
        <end position="495"/>
    </location>
</feature>
<keyword evidence="6" id="KW-1185">Reference proteome</keyword>